<dbReference type="RefSeq" id="WP_188252923.1">
    <property type="nucleotide sequence ID" value="NZ_JABVCF010000001.1"/>
</dbReference>
<dbReference type="InterPro" id="IPR025690">
    <property type="entry name" value="Methyltransf_put"/>
</dbReference>
<evidence type="ECO:0000313" key="2">
    <source>
        <dbReference type="Proteomes" id="UP000680348"/>
    </source>
</evidence>
<dbReference type="Proteomes" id="UP000680348">
    <property type="component" value="Unassembled WGS sequence"/>
</dbReference>
<comment type="caution">
    <text evidence="1">The sequence shown here is derived from an EMBL/GenBank/DDBJ whole genome shotgun (WGS) entry which is preliminary data.</text>
</comment>
<dbReference type="Pfam" id="PF12692">
    <property type="entry name" value="Methyltransf_17"/>
    <property type="match status" value="1"/>
</dbReference>
<dbReference type="SUPFAM" id="SSF53335">
    <property type="entry name" value="S-adenosyl-L-methionine-dependent methyltransferases"/>
    <property type="match status" value="1"/>
</dbReference>
<evidence type="ECO:0000313" key="1">
    <source>
        <dbReference type="EMBL" id="MBS3647381.1"/>
    </source>
</evidence>
<organism evidence="1 2">
    <name type="scientific">Pseudaminobacter soli</name>
    <name type="common">ex Zhang et al. 2022</name>
    <dbReference type="NCBI Taxonomy" id="2831468"/>
    <lineage>
        <taxon>Bacteria</taxon>
        <taxon>Pseudomonadati</taxon>
        <taxon>Pseudomonadota</taxon>
        <taxon>Alphaproteobacteria</taxon>
        <taxon>Hyphomicrobiales</taxon>
        <taxon>Phyllobacteriaceae</taxon>
        <taxon>Pseudaminobacter</taxon>
    </lineage>
</organism>
<evidence type="ECO:0008006" key="3">
    <source>
        <dbReference type="Google" id="ProtNLM"/>
    </source>
</evidence>
<keyword evidence="2" id="KW-1185">Reference proteome</keyword>
<name>A0A942DXX2_9HYPH</name>
<reference evidence="1" key="1">
    <citation type="submission" date="2021-04" db="EMBL/GenBank/DDBJ databases">
        <title>Pseudaminobacter soli sp. nov., isolated from paddy soil contaminated by heavy metals.</title>
        <authorList>
            <person name="Zhang K."/>
        </authorList>
    </citation>
    <scope>NUCLEOTIDE SEQUENCE</scope>
    <source>
        <strain evidence="1">19-2017</strain>
    </source>
</reference>
<protein>
    <recommendedName>
        <fullName evidence="3">S-adenosylmethionine-dependent methyltransferase</fullName>
    </recommendedName>
</protein>
<dbReference type="Gene3D" id="3.40.50.150">
    <property type="entry name" value="Vaccinia Virus protein VP39"/>
    <property type="match status" value="1"/>
</dbReference>
<accession>A0A942DXX2</accession>
<gene>
    <name evidence="1" type="ORF">KEU06_01920</name>
</gene>
<dbReference type="AlphaFoldDB" id="A0A942DXX2"/>
<dbReference type="InterPro" id="IPR029063">
    <property type="entry name" value="SAM-dependent_MTases_sf"/>
</dbReference>
<dbReference type="EMBL" id="JAGWCR010000001">
    <property type="protein sequence ID" value="MBS3647381.1"/>
    <property type="molecule type" value="Genomic_DNA"/>
</dbReference>
<sequence>MDSSVPSRPTRTRLDGLIGRLTAQRDILDEVCPHIPADGPVIELGLGNGRTYDHLRSRLPGRRIIAFDRALAAHRSSVPPEEDLVLGEIRETTCSYAGTCAALVHADIGTGYAEIDDQTVQWLPDLVARLLCPGGMAVSGLPLDHPWLEPLPLPDSVPVGRYFVYQLRTTRRPDRTGA</sequence>
<proteinExistence type="predicted"/>